<dbReference type="PANTHER" id="PTHR24023:SF1082">
    <property type="entry name" value="COLLAGEN TRIPLE HELIX REPEAT"/>
    <property type="match status" value="1"/>
</dbReference>
<dbReference type="Pfam" id="PF01391">
    <property type="entry name" value="Collagen"/>
    <property type="match status" value="2"/>
</dbReference>
<organism evidence="4 5">
    <name type="scientific">Leptidea sinapis</name>
    <dbReference type="NCBI Taxonomy" id="189913"/>
    <lineage>
        <taxon>Eukaryota</taxon>
        <taxon>Metazoa</taxon>
        <taxon>Ecdysozoa</taxon>
        <taxon>Arthropoda</taxon>
        <taxon>Hexapoda</taxon>
        <taxon>Insecta</taxon>
        <taxon>Pterygota</taxon>
        <taxon>Neoptera</taxon>
        <taxon>Endopterygota</taxon>
        <taxon>Lepidoptera</taxon>
        <taxon>Glossata</taxon>
        <taxon>Ditrysia</taxon>
        <taxon>Papilionoidea</taxon>
        <taxon>Pieridae</taxon>
        <taxon>Dismorphiinae</taxon>
        <taxon>Leptidea</taxon>
    </lineage>
</organism>
<feature type="compositionally biased region" description="Low complexity" evidence="1">
    <location>
        <begin position="182"/>
        <end position="202"/>
    </location>
</feature>
<evidence type="ECO:0000313" key="5">
    <source>
        <dbReference type="Proteomes" id="UP000324832"/>
    </source>
</evidence>
<dbReference type="Gene3D" id="2.60.40.10">
    <property type="entry name" value="Immunoglobulins"/>
    <property type="match status" value="1"/>
</dbReference>
<dbReference type="PROSITE" id="PS50835">
    <property type="entry name" value="IG_LIKE"/>
    <property type="match status" value="1"/>
</dbReference>
<name>A0A5E4Q7C6_9NEOP</name>
<protein>
    <recommendedName>
        <fullName evidence="3">Ig-like domain-containing protein</fullName>
    </recommendedName>
</protein>
<keyword evidence="5" id="KW-1185">Reference proteome</keyword>
<proteinExistence type="predicted"/>
<dbReference type="SUPFAM" id="SSF48726">
    <property type="entry name" value="Immunoglobulin"/>
    <property type="match status" value="1"/>
</dbReference>
<dbReference type="InterPro" id="IPR050149">
    <property type="entry name" value="Collagen_superfamily"/>
</dbReference>
<dbReference type="AlphaFoldDB" id="A0A5E4Q7C6"/>
<dbReference type="InterPro" id="IPR007110">
    <property type="entry name" value="Ig-like_dom"/>
</dbReference>
<reference evidence="4 5" key="1">
    <citation type="submission" date="2017-07" db="EMBL/GenBank/DDBJ databases">
        <authorList>
            <person name="Talla V."/>
            <person name="Backstrom N."/>
        </authorList>
    </citation>
    <scope>NUCLEOTIDE SEQUENCE [LARGE SCALE GENOMIC DNA]</scope>
</reference>
<feature type="transmembrane region" description="Helical" evidence="2">
    <location>
        <begin position="21"/>
        <end position="41"/>
    </location>
</feature>
<feature type="domain" description="Ig-like" evidence="3">
    <location>
        <begin position="319"/>
        <end position="354"/>
    </location>
</feature>
<feature type="compositionally biased region" description="Basic and acidic residues" evidence="1">
    <location>
        <begin position="239"/>
        <end position="248"/>
    </location>
</feature>
<dbReference type="InterPro" id="IPR008160">
    <property type="entry name" value="Collagen"/>
</dbReference>
<evidence type="ECO:0000256" key="2">
    <source>
        <dbReference type="SAM" id="Phobius"/>
    </source>
</evidence>
<dbReference type="EMBL" id="FZQP02001515">
    <property type="protein sequence ID" value="VVC93098.1"/>
    <property type="molecule type" value="Genomic_DNA"/>
</dbReference>
<keyword evidence="2" id="KW-1133">Transmembrane helix</keyword>
<gene>
    <name evidence="4" type="ORF">LSINAPIS_LOCUS5361</name>
</gene>
<evidence type="ECO:0000256" key="1">
    <source>
        <dbReference type="SAM" id="MobiDB-lite"/>
    </source>
</evidence>
<evidence type="ECO:0000259" key="3">
    <source>
        <dbReference type="PROSITE" id="PS50835"/>
    </source>
</evidence>
<dbReference type="PANTHER" id="PTHR24023">
    <property type="entry name" value="COLLAGEN ALPHA"/>
    <property type="match status" value="1"/>
</dbReference>
<accession>A0A5E4Q7C6</accession>
<dbReference type="InterPro" id="IPR013783">
    <property type="entry name" value="Ig-like_fold"/>
</dbReference>
<dbReference type="InterPro" id="IPR036179">
    <property type="entry name" value="Ig-like_dom_sf"/>
</dbReference>
<dbReference type="GO" id="GO:0031012">
    <property type="term" value="C:extracellular matrix"/>
    <property type="evidence" value="ECO:0007669"/>
    <property type="project" value="TreeGrafter"/>
</dbReference>
<keyword evidence="2" id="KW-0472">Membrane</keyword>
<feature type="region of interest" description="Disordered" evidence="1">
    <location>
        <begin position="162"/>
        <end position="305"/>
    </location>
</feature>
<evidence type="ECO:0000313" key="4">
    <source>
        <dbReference type="EMBL" id="VVC93098.1"/>
    </source>
</evidence>
<keyword evidence="2" id="KW-0812">Transmembrane</keyword>
<dbReference type="GO" id="GO:0005615">
    <property type="term" value="C:extracellular space"/>
    <property type="evidence" value="ECO:0007669"/>
    <property type="project" value="TreeGrafter"/>
</dbReference>
<dbReference type="Proteomes" id="UP000324832">
    <property type="component" value="Unassembled WGS sequence"/>
</dbReference>
<sequence>MRTNNKRKVSVTEEYPCCKKLSLFACVCGVLSLLLHTYSYVESEGKNSIETLMKRELDNELEEKIKSYLSELSMDPRRSKRDAMLKPSQIQDDNTVAPHVEFFNPKMRGELEEKDAIEMKRTGAKGPAPGGDTWVWLTSYSRVPYNVVQGFCRATQDYCPPGVQGPKGPTGEPGPKGDRGDPGAPGTPGRAGARGPVGPPGTKGDRGLPGNPGLDGRDGVPGEPGLDGLSGRNGADGAPGKDGRDGIPGRDGSPGKNGKDGKDGKPGAYGPQGPRGLKGEKGPIGPKGTRGNDGRDGAPGRPGLSIYNYTKENQMFIPPTFALDNPRLIVREGDTMRMDCNPKGFPEPTIEWRRADGTPIIQYVFSPYIRVPNNIVYKLGLNLSWLGK</sequence>